<protein>
    <recommendedName>
        <fullName evidence="5">Mid2 domain-containing protein</fullName>
    </recommendedName>
</protein>
<keyword evidence="2" id="KW-0472">Membrane</keyword>
<keyword evidence="2" id="KW-0812">Transmembrane</keyword>
<dbReference type="EMBL" id="MCGO01000015">
    <property type="protein sequence ID" value="ORY46916.1"/>
    <property type="molecule type" value="Genomic_DNA"/>
</dbReference>
<feature type="compositionally biased region" description="Low complexity" evidence="1">
    <location>
        <begin position="32"/>
        <end position="41"/>
    </location>
</feature>
<name>A0A1Y2CIY3_9FUNG</name>
<dbReference type="AlphaFoldDB" id="A0A1Y2CIY3"/>
<gene>
    <name evidence="3" type="ORF">BCR33DRAFT_715316</name>
</gene>
<evidence type="ECO:0000313" key="4">
    <source>
        <dbReference type="Proteomes" id="UP000193642"/>
    </source>
</evidence>
<evidence type="ECO:0000256" key="2">
    <source>
        <dbReference type="SAM" id="Phobius"/>
    </source>
</evidence>
<comment type="caution">
    <text evidence="3">The sequence shown here is derived from an EMBL/GenBank/DDBJ whole genome shotgun (WGS) entry which is preliminary data.</text>
</comment>
<sequence length="211" mass="22291">MAPILSTKVETTAGILESAVRVSSQSSNVAAQTTTETSTQQPISILTASRIEPRTPEEPLVHTSVLPDSPSLLPIPEDVVIANPSTQEIVQSASLARTMFVPGVENNVPVPSAAQNVSQQLNTSNSNSVVTPVASGLGALLIVVGIIGAVIYRRKSGLKIMKANSDTVSIRNTCNSNIFLGNSLRVASPEPEPHRDSGFFHPFTIDETIII</sequence>
<feature type="region of interest" description="Disordered" evidence="1">
    <location>
        <begin position="24"/>
        <end position="43"/>
    </location>
</feature>
<dbReference type="Proteomes" id="UP000193642">
    <property type="component" value="Unassembled WGS sequence"/>
</dbReference>
<evidence type="ECO:0008006" key="5">
    <source>
        <dbReference type="Google" id="ProtNLM"/>
    </source>
</evidence>
<organism evidence="3 4">
    <name type="scientific">Rhizoclosmatium globosum</name>
    <dbReference type="NCBI Taxonomy" id="329046"/>
    <lineage>
        <taxon>Eukaryota</taxon>
        <taxon>Fungi</taxon>
        <taxon>Fungi incertae sedis</taxon>
        <taxon>Chytridiomycota</taxon>
        <taxon>Chytridiomycota incertae sedis</taxon>
        <taxon>Chytridiomycetes</taxon>
        <taxon>Chytridiales</taxon>
        <taxon>Chytriomycetaceae</taxon>
        <taxon>Rhizoclosmatium</taxon>
    </lineage>
</organism>
<proteinExistence type="predicted"/>
<keyword evidence="4" id="KW-1185">Reference proteome</keyword>
<reference evidence="3 4" key="1">
    <citation type="submission" date="2016-07" db="EMBL/GenBank/DDBJ databases">
        <title>Pervasive Adenine N6-methylation of Active Genes in Fungi.</title>
        <authorList>
            <consortium name="DOE Joint Genome Institute"/>
            <person name="Mondo S.J."/>
            <person name="Dannebaum R.O."/>
            <person name="Kuo R.C."/>
            <person name="Labutti K."/>
            <person name="Haridas S."/>
            <person name="Kuo A."/>
            <person name="Salamov A."/>
            <person name="Ahrendt S.R."/>
            <person name="Lipzen A."/>
            <person name="Sullivan W."/>
            <person name="Andreopoulos W.B."/>
            <person name="Clum A."/>
            <person name="Lindquist E."/>
            <person name="Daum C."/>
            <person name="Ramamoorthy G.K."/>
            <person name="Gryganskyi A."/>
            <person name="Culley D."/>
            <person name="Magnuson J.K."/>
            <person name="James T.Y."/>
            <person name="O'Malley M.A."/>
            <person name="Stajich J.E."/>
            <person name="Spatafora J.W."/>
            <person name="Visel A."/>
            <person name="Grigoriev I.V."/>
        </authorList>
    </citation>
    <scope>NUCLEOTIDE SEQUENCE [LARGE SCALE GENOMIC DNA]</scope>
    <source>
        <strain evidence="3 4">JEL800</strain>
    </source>
</reference>
<keyword evidence="2" id="KW-1133">Transmembrane helix</keyword>
<accession>A0A1Y2CIY3</accession>
<evidence type="ECO:0000256" key="1">
    <source>
        <dbReference type="SAM" id="MobiDB-lite"/>
    </source>
</evidence>
<evidence type="ECO:0000313" key="3">
    <source>
        <dbReference type="EMBL" id="ORY46916.1"/>
    </source>
</evidence>
<feature type="transmembrane region" description="Helical" evidence="2">
    <location>
        <begin position="129"/>
        <end position="152"/>
    </location>
</feature>